<dbReference type="PIRSF" id="PIRSF000390">
    <property type="entry name" value="PLP_StrS"/>
    <property type="match status" value="1"/>
</dbReference>
<dbReference type="Gene3D" id="3.40.640.10">
    <property type="entry name" value="Type I PLP-dependent aspartate aminotransferase-like (Major domain)"/>
    <property type="match status" value="1"/>
</dbReference>
<dbReference type="Pfam" id="PF01041">
    <property type="entry name" value="DegT_DnrJ_EryC1"/>
    <property type="match status" value="1"/>
</dbReference>
<keyword evidence="3" id="KW-0808">Transferase</keyword>
<dbReference type="Proteomes" id="UP000215244">
    <property type="component" value="Chromosome"/>
</dbReference>
<protein>
    <submittedName>
        <fullName evidence="3">L-glutamine--2-deoxy-scyllo-inosose aminotransferase KanB</fullName>
    </submittedName>
</protein>
<dbReference type="KEGG" id="marb:CJ263_00045"/>
<dbReference type="InterPro" id="IPR015421">
    <property type="entry name" value="PyrdxlP-dep_Trfase_major"/>
</dbReference>
<dbReference type="OrthoDB" id="9804264at2"/>
<evidence type="ECO:0000313" key="3">
    <source>
        <dbReference type="EMBL" id="ASV28749.1"/>
    </source>
</evidence>
<dbReference type="EMBL" id="CP022957">
    <property type="protein sequence ID" value="ASV28749.1"/>
    <property type="molecule type" value="Genomic_DNA"/>
</dbReference>
<evidence type="ECO:0000256" key="2">
    <source>
        <dbReference type="RuleBase" id="RU004508"/>
    </source>
</evidence>
<dbReference type="RefSeq" id="WP_094995384.1">
    <property type="nucleotide sequence ID" value="NZ_BMJL01000001.1"/>
</dbReference>
<evidence type="ECO:0000256" key="1">
    <source>
        <dbReference type="ARBA" id="ARBA00037999"/>
    </source>
</evidence>
<dbReference type="PANTHER" id="PTHR30244">
    <property type="entry name" value="TRANSAMINASE"/>
    <property type="match status" value="1"/>
</dbReference>
<dbReference type="InterPro" id="IPR015424">
    <property type="entry name" value="PyrdxlP-dep_Trfase"/>
</dbReference>
<dbReference type="InterPro" id="IPR015422">
    <property type="entry name" value="PyrdxlP-dep_Trfase_small"/>
</dbReference>
<reference evidence="3 4" key="1">
    <citation type="submission" date="2017-08" db="EMBL/GenBank/DDBJ databases">
        <title>The complete genome sequence of Maribacter sp. B1, isolated from deep-sea sediment.</title>
        <authorList>
            <person name="Wu Y.-H."/>
            <person name="Cheng H."/>
            <person name="Xu X.-W."/>
        </authorList>
    </citation>
    <scope>NUCLEOTIDE SEQUENCE [LARGE SCALE GENOMIC DNA]</scope>
    <source>
        <strain evidence="3 4">B1</strain>
    </source>
</reference>
<evidence type="ECO:0000313" key="4">
    <source>
        <dbReference type="Proteomes" id="UP000215244"/>
    </source>
</evidence>
<dbReference type="GO" id="GO:0030170">
    <property type="term" value="F:pyridoxal phosphate binding"/>
    <property type="evidence" value="ECO:0007669"/>
    <property type="project" value="TreeGrafter"/>
</dbReference>
<organism evidence="3 4">
    <name type="scientific">Maribacter cobaltidurans</name>
    <dbReference type="NCBI Taxonomy" id="1178778"/>
    <lineage>
        <taxon>Bacteria</taxon>
        <taxon>Pseudomonadati</taxon>
        <taxon>Bacteroidota</taxon>
        <taxon>Flavobacteriia</taxon>
        <taxon>Flavobacteriales</taxon>
        <taxon>Flavobacteriaceae</taxon>
        <taxon>Maribacter</taxon>
    </lineage>
</organism>
<name>A0A223V1F8_9FLAO</name>
<dbReference type="GO" id="GO:0000271">
    <property type="term" value="P:polysaccharide biosynthetic process"/>
    <property type="evidence" value="ECO:0007669"/>
    <property type="project" value="TreeGrafter"/>
</dbReference>
<keyword evidence="3" id="KW-0032">Aminotransferase</keyword>
<dbReference type="Gene3D" id="3.90.1150.10">
    <property type="entry name" value="Aspartate Aminotransferase, domain 1"/>
    <property type="match status" value="1"/>
</dbReference>
<dbReference type="AlphaFoldDB" id="A0A223V1F8"/>
<dbReference type="CDD" id="cd00616">
    <property type="entry name" value="AHBA_syn"/>
    <property type="match status" value="1"/>
</dbReference>
<keyword evidence="4" id="KW-1185">Reference proteome</keyword>
<gene>
    <name evidence="3" type="ORF">CJ263_00045</name>
</gene>
<accession>A0A223V1F8</accession>
<sequence>MPGFELFGDKEKKSVQDVLDTGVLMRYGFDGARKGHWKGKELEGALCERMESKYAQVVSSGTAALTVALASAGVGAGDEVILPTFTFVASFESVLAIGAVPILVDVDDTLTLSPLTVERAITPKTKVVMPVHMCGSMADLKALKALCDSHNLILLEDACQAIGGSFEGKPLGSYGDLGCFSFDYVKTITCGEGGALITNNPDFYKNADHYSDHGHDHVGSNRGAESHPFLGYNYRISELNAAVGCAQIQRLDEFVGIQEKNYNILFDALKNIDGVTFRRIPKGGIQNYSFLNFFLPTEDLTRRAHQAFGDGGVDACFYWYDNNWHYYRKWEHLTNLTSLGKLPNEVQKNLPDYSKSDFSASDKWISRTISCLIKLSWTETEVQERAKKMATIIKEVLKS</sequence>
<comment type="similarity">
    <text evidence="1 2">Belongs to the DegT/DnrJ/EryC1 family.</text>
</comment>
<keyword evidence="2" id="KW-0663">Pyridoxal phosphate</keyword>
<dbReference type="InterPro" id="IPR000653">
    <property type="entry name" value="DegT/StrS_aminotransferase"/>
</dbReference>
<dbReference type="GO" id="GO:0008483">
    <property type="term" value="F:transaminase activity"/>
    <property type="evidence" value="ECO:0007669"/>
    <property type="project" value="UniProtKB-KW"/>
</dbReference>
<dbReference type="SUPFAM" id="SSF53383">
    <property type="entry name" value="PLP-dependent transferases"/>
    <property type="match status" value="1"/>
</dbReference>
<dbReference type="PANTHER" id="PTHR30244:SF34">
    <property type="entry name" value="DTDP-4-AMINO-4,6-DIDEOXYGALACTOSE TRANSAMINASE"/>
    <property type="match status" value="1"/>
</dbReference>
<proteinExistence type="inferred from homology"/>